<keyword evidence="3" id="KW-1003">Cell membrane</keyword>
<evidence type="ECO:0000259" key="8">
    <source>
        <dbReference type="PROSITE" id="PS50928"/>
    </source>
</evidence>
<dbReference type="InterPro" id="IPR000515">
    <property type="entry name" value="MetI-like"/>
</dbReference>
<dbReference type="Gene3D" id="1.10.3720.10">
    <property type="entry name" value="MetI-like"/>
    <property type="match status" value="1"/>
</dbReference>
<feature type="transmembrane region" description="Helical" evidence="7">
    <location>
        <begin position="315"/>
        <end position="334"/>
    </location>
</feature>
<proteinExistence type="inferred from homology"/>
<evidence type="ECO:0000313" key="9">
    <source>
        <dbReference type="EMBL" id="OOR84724.1"/>
    </source>
</evidence>
<keyword evidence="4 7" id="KW-0812">Transmembrane</keyword>
<evidence type="ECO:0000256" key="4">
    <source>
        <dbReference type="ARBA" id="ARBA00022692"/>
    </source>
</evidence>
<dbReference type="Proteomes" id="UP000190322">
    <property type="component" value="Unassembled WGS sequence"/>
</dbReference>
<comment type="caution">
    <text evidence="9">The sequence shown here is derived from an EMBL/GenBank/DDBJ whole genome shotgun (WGS) entry which is preliminary data.</text>
</comment>
<dbReference type="Pfam" id="PF00528">
    <property type="entry name" value="BPD_transp_1"/>
    <property type="match status" value="1"/>
</dbReference>
<feature type="transmembrane region" description="Helical" evidence="7">
    <location>
        <begin position="155"/>
        <end position="179"/>
    </location>
</feature>
<name>A0A1S9ZML8_9GAMM</name>
<dbReference type="AlphaFoldDB" id="A0A1S9ZML8"/>
<comment type="similarity">
    <text evidence="7">Belongs to the binding-protein-dependent transport system permease family.</text>
</comment>
<evidence type="ECO:0000256" key="7">
    <source>
        <dbReference type="RuleBase" id="RU363032"/>
    </source>
</evidence>
<feature type="transmembrane region" description="Helical" evidence="7">
    <location>
        <begin position="210"/>
        <end position="233"/>
    </location>
</feature>
<evidence type="ECO:0000256" key="5">
    <source>
        <dbReference type="ARBA" id="ARBA00022989"/>
    </source>
</evidence>
<dbReference type="GO" id="GO:0042884">
    <property type="term" value="P:microcin transport"/>
    <property type="evidence" value="ECO:0007669"/>
    <property type="project" value="TreeGrafter"/>
</dbReference>
<comment type="subcellular location">
    <subcellularLocation>
        <location evidence="1 7">Cell membrane</location>
        <topology evidence="1 7">Multi-pass membrane protein</topology>
    </subcellularLocation>
</comment>
<dbReference type="PROSITE" id="PS50928">
    <property type="entry name" value="ABC_TM1"/>
    <property type="match status" value="1"/>
</dbReference>
<dbReference type="GO" id="GO:0005886">
    <property type="term" value="C:plasma membrane"/>
    <property type="evidence" value="ECO:0007669"/>
    <property type="project" value="UniProtKB-SubCell"/>
</dbReference>
<gene>
    <name evidence="9" type="ORF">B0180_03580</name>
</gene>
<keyword evidence="2 7" id="KW-0813">Transport</keyword>
<dbReference type="SUPFAM" id="SSF161098">
    <property type="entry name" value="MetI-like"/>
    <property type="match status" value="1"/>
</dbReference>
<evidence type="ECO:0000256" key="6">
    <source>
        <dbReference type="ARBA" id="ARBA00023136"/>
    </source>
</evidence>
<protein>
    <submittedName>
        <fullName evidence="9">Peptide ABC transporter permease</fullName>
    </submittedName>
</protein>
<dbReference type="RefSeq" id="WP_078255760.1">
    <property type="nucleotide sequence ID" value="NZ_MUXT01000004.1"/>
</dbReference>
<organism evidence="9 10">
    <name type="scientific">Moraxella canis</name>
    <dbReference type="NCBI Taxonomy" id="90239"/>
    <lineage>
        <taxon>Bacteria</taxon>
        <taxon>Pseudomonadati</taxon>
        <taxon>Pseudomonadota</taxon>
        <taxon>Gammaproteobacteria</taxon>
        <taxon>Moraxellales</taxon>
        <taxon>Moraxellaceae</taxon>
        <taxon>Moraxella</taxon>
    </lineage>
</organism>
<feature type="domain" description="ABC transmembrane type-1" evidence="8">
    <location>
        <begin position="119"/>
        <end position="338"/>
    </location>
</feature>
<sequence length="350" mass="39082">MMRYVLRRLGLMLPTLFVILCINFIMVQMAPGGPVEYQLTKIQNEQQALAAQGFALANINYQGASGLSPQMLAELNARFGYDLPLIERFWLMMSNFARFDLGESFFQGRAVIELIIEKMPITLLLGVLSLIVMYGFGIVIGLYKVRHHRSLRDSVLTAVLAVLHALPVFMLGVLLLVLLAGSSGWQIFPIQGVVSPNFEQLGWIGKIKDLLWHLSLPVLAGSLGSIAGIAYLTKFSVMAELDKPYVQAMQARGLMRTQIIYTQVLKNALLPVMSHLPMAVVGVLFSGNFLIEIIFGIDGIGRLGYEAVMQRDYPLMFGILYIFTLIAMVVQLIFDVLYRMIDPRVDFEAV</sequence>
<dbReference type="GO" id="GO:0055085">
    <property type="term" value="P:transmembrane transport"/>
    <property type="evidence" value="ECO:0007669"/>
    <property type="project" value="InterPro"/>
</dbReference>
<evidence type="ECO:0000313" key="10">
    <source>
        <dbReference type="Proteomes" id="UP000190322"/>
    </source>
</evidence>
<dbReference type="EMBL" id="MUXT01000004">
    <property type="protein sequence ID" value="OOR84724.1"/>
    <property type="molecule type" value="Genomic_DNA"/>
</dbReference>
<evidence type="ECO:0000256" key="3">
    <source>
        <dbReference type="ARBA" id="ARBA00022475"/>
    </source>
</evidence>
<reference evidence="9 10" key="1">
    <citation type="submission" date="2017-02" db="EMBL/GenBank/DDBJ databases">
        <title>Draft genome sequence of Moraxella canis CCUG 8415A type strain.</title>
        <authorList>
            <person name="Engstrom-Jakobsson H."/>
            <person name="Salva-Serra F."/>
            <person name="Thorell K."/>
            <person name="Gonzales-Siles L."/>
            <person name="Karlsson R."/>
            <person name="Boulund F."/>
            <person name="Engstrand L."/>
            <person name="Moore E."/>
        </authorList>
    </citation>
    <scope>NUCLEOTIDE SEQUENCE [LARGE SCALE GENOMIC DNA]</scope>
    <source>
        <strain evidence="9 10">CCUG 8415A</strain>
    </source>
</reference>
<evidence type="ECO:0000256" key="1">
    <source>
        <dbReference type="ARBA" id="ARBA00004651"/>
    </source>
</evidence>
<dbReference type="CDD" id="cd06261">
    <property type="entry name" value="TM_PBP2"/>
    <property type="match status" value="1"/>
</dbReference>
<feature type="transmembrane region" description="Helical" evidence="7">
    <location>
        <begin position="9"/>
        <end position="30"/>
    </location>
</feature>
<feature type="transmembrane region" description="Helical" evidence="7">
    <location>
        <begin position="276"/>
        <end position="295"/>
    </location>
</feature>
<keyword evidence="6 7" id="KW-0472">Membrane</keyword>
<accession>A0A1S9ZML8</accession>
<dbReference type="PANTHER" id="PTHR30465:SF66">
    <property type="entry name" value="INNER MEMBRANE ABC TRANSPORTER PERMEASE PROTEIN YEJB"/>
    <property type="match status" value="1"/>
</dbReference>
<feature type="transmembrane region" description="Helical" evidence="7">
    <location>
        <begin position="121"/>
        <end position="143"/>
    </location>
</feature>
<dbReference type="InterPro" id="IPR035906">
    <property type="entry name" value="MetI-like_sf"/>
</dbReference>
<evidence type="ECO:0000256" key="2">
    <source>
        <dbReference type="ARBA" id="ARBA00022448"/>
    </source>
</evidence>
<keyword evidence="5 7" id="KW-1133">Transmembrane helix</keyword>
<dbReference type="PANTHER" id="PTHR30465">
    <property type="entry name" value="INNER MEMBRANE ABC TRANSPORTER"/>
    <property type="match status" value="1"/>
</dbReference>